<sequence length="241" mass="26460">KGHGALTGVSAVGGFLARNDVFYNQYILVSHPMYPDAWLANNILTAWLWLPQSVVLHSYCMNLHEYFGSYNPPGVVQHTLATALETSAWSCLLNISLSVSSMLVHLPLPMSPLPPLGIRFLVFTSWDLAYGKVSEAADQAFVLLKVLNSGKDFPADLEMNLFRLANFPLRLWTSLIVRGNENCSTASVLSGHGFIPSGVTMYPKNIPSTAPNVHFLGLSFMLIFRNVRNVSPISFCISASV</sequence>
<dbReference type="EMBL" id="BKCJ010534494">
    <property type="protein sequence ID" value="GFB01796.1"/>
    <property type="molecule type" value="Genomic_DNA"/>
</dbReference>
<protein>
    <submittedName>
        <fullName evidence="1">Uncharacterized protein</fullName>
    </submittedName>
</protein>
<name>A0A699KM82_TANCI</name>
<feature type="non-terminal residue" evidence="1">
    <location>
        <position position="1"/>
    </location>
</feature>
<accession>A0A699KM82</accession>
<comment type="caution">
    <text evidence="1">The sequence shown here is derived from an EMBL/GenBank/DDBJ whole genome shotgun (WGS) entry which is preliminary data.</text>
</comment>
<gene>
    <name evidence="1" type="ORF">Tci_673767</name>
</gene>
<evidence type="ECO:0000313" key="1">
    <source>
        <dbReference type="EMBL" id="GFB01796.1"/>
    </source>
</evidence>
<dbReference type="AlphaFoldDB" id="A0A699KM82"/>
<organism evidence="1">
    <name type="scientific">Tanacetum cinerariifolium</name>
    <name type="common">Dalmatian daisy</name>
    <name type="synonym">Chrysanthemum cinerariifolium</name>
    <dbReference type="NCBI Taxonomy" id="118510"/>
    <lineage>
        <taxon>Eukaryota</taxon>
        <taxon>Viridiplantae</taxon>
        <taxon>Streptophyta</taxon>
        <taxon>Embryophyta</taxon>
        <taxon>Tracheophyta</taxon>
        <taxon>Spermatophyta</taxon>
        <taxon>Magnoliopsida</taxon>
        <taxon>eudicotyledons</taxon>
        <taxon>Gunneridae</taxon>
        <taxon>Pentapetalae</taxon>
        <taxon>asterids</taxon>
        <taxon>campanulids</taxon>
        <taxon>Asterales</taxon>
        <taxon>Asteraceae</taxon>
        <taxon>Asteroideae</taxon>
        <taxon>Anthemideae</taxon>
        <taxon>Anthemidinae</taxon>
        <taxon>Tanacetum</taxon>
    </lineage>
</organism>
<reference evidence="1" key="1">
    <citation type="journal article" date="2019" name="Sci. Rep.">
        <title>Draft genome of Tanacetum cinerariifolium, the natural source of mosquito coil.</title>
        <authorList>
            <person name="Yamashiro T."/>
            <person name="Shiraishi A."/>
            <person name="Satake H."/>
            <person name="Nakayama K."/>
        </authorList>
    </citation>
    <scope>NUCLEOTIDE SEQUENCE</scope>
</reference>
<proteinExistence type="predicted"/>